<gene>
    <name evidence="2" type="ORF">A5886_001925</name>
</gene>
<evidence type="ECO:0000259" key="1">
    <source>
        <dbReference type="Pfam" id="PF12728"/>
    </source>
</evidence>
<protein>
    <recommendedName>
        <fullName evidence="1">Helix-turn-helix domain-containing protein</fullName>
    </recommendedName>
</protein>
<dbReference type="AlphaFoldDB" id="A0A242A729"/>
<dbReference type="InterPro" id="IPR009061">
    <property type="entry name" value="DNA-bd_dom_put_sf"/>
</dbReference>
<evidence type="ECO:0000313" key="3">
    <source>
        <dbReference type="Proteomes" id="UP000195043"/>
    </source>
</evidence>
<dbReference type="Pfam" id="PF12728">
    <property type="entry name" value="HTH_17"/>
    <property type="match status" value="1"/>
</dbReference>
<dbReference type="RefSeq" id="WP_086274902.1">
    <property type="nucleotide sequence ID" value="NZ_NGKU01000001.1"/>
</dbReference>
<dbReference type="SUPFAM" id="SSF46955">
    <property type="entry name" value="Putative DNA-binding domain"/>
    <property type="match status" value="1"/>
</dbReference>
<reference evidence="2 3" key="1">
    <citation type="submission" date="2017-05" db="EMBL/GenBank/DDBJ databases">
        <title>The Genome Sequence of Enterococcus sp. 8G7_MSG3316.</title>
        <authorList>
            <consortium name="The Broad Institute Genomics Platform"/>
            <consortium name="The Broad Institute Genomic Center for Infectious Diseases"/>
            <person name="Earl A."/>
            <person name="Manson A."/>
            <person name="Schwartman J."/>
            <person name="Gilmore M."/>
            <person name="Abouelleil A."/>
            <person name="Cao P."/>
            <person name="Chapman S."/>
            <person name="Cusick C."/>
            <person name="Shea T."/>
            <person name="Young S."/>
            <person name="Neafsey D."/>
            <person name="Nusbaum C."/>
            <person name="Birren B."/>
        </authorList>
    </citation>
    <scope>NUCLEOTIDE SEQUENCE [LARGE SCALE GENOMIC DNA]</scope>
    <source>
        <strain evidence="2 3">8G7_MSG3316</strain>
    </source>
</reference>
<dbReference type="GO" id="GO:0003677">
    <property type="term" value="F:DNA binding"/>
    <property type="evidence" value="ECO:0007669"/>
    <property type="project" value="InterPro"/>
</dbReference>
<organism evidence="2 3">
    <name type="scientific">Candidatus Enterococcus testudinis</name>
    <dbReference type="NCBI Taxonomy" id="1834191"/>
    <lineage>
        <taxon>Bacteria</taxon>
        <taxon>Bacillati</taxon>
        <taxon>Bacillota</taxon>
        <taxon>Bacilli</taxon>
        <taxon>Lactobacillales</taxon>
        <taxon>Enterococcaceae</taxon>
        <taxon>Enterococcus</taxon>
    </lineage>
</organism>
<dbReference type="STRING" id="1834191.A5886_001925"/>
<accession>A0A242A729</accession>
<dbReference type="InterPro" id="IPR041657">
    <property type="entry name" value="HTH_17"/>
</dbReference>
<keyword evidence="3" id="KW-1185">Reference proteome</keyword>
<dbReference type="NCBIfam" id="TIGR01764">
    <property type="entry name" value="excise"/>
    <property type="match status" value="1"/>
</dbReference>
<comment type="caution">
    <text evidence="2">The sequence shown here is derived from an EMBL/GenBank/DDBJ whole genome shotgun (WGS) entry which is preliminary data.</text>
</comment>
<dbReference type="Proteomes" id="UP000195043">
    <property type="component" value="Unassembled WGS sequence"/>
</dbReference>
<name>A0A242A729_9ENTE</name>
<evidence type="ECO:0000313" key="2">
    <source>
        <dbReference type="EMBL" id="OTN76846.1"/>
    </source>
</evidence>
<sequence>MKEYYTVEELAKELGVTTRTIRNYQKAQTIEGVKVAGQWRFSREAVKMLLGETFTDPLLTFNQQREEKKQGESLLAIDVPIISEDIRTKQTQQIINQYNLLYSGENRQFYYEKINDDLARYTLVGHLTYVLTFGHWIEALIHDNLIQQ</sequence>
<proteinExistence type="predicted"/>
<feature type="domain" description="Helix-turn-helix" evidence="1">
    <location>
        <begin position="4"/>
        <end position="48"/>
    </location>
</feature>
<dbReference type="EMBL" id="NGKU01000001">
    <property type="protein sequence ID" value="OTN76846.1"/>
    <property type="molecule type" value="Genomic_DNA"/>
</dbReference>
<dbReference type="InterPro" id="IPR010093">
    <property type="entry name" value="SinI_DNA-bd"/>
</dbReference>
<dbReference type="OrthoDB" id="515428at2"/>
<dbReference type="Gene3D" id="1.10.1660.10">
    <property type="match status" value="1"/>
</dbReference>